<gene>
    <name evidence="1" type="ORF">HHL23_22090</name>
</gene>
<evidence type="ECO:0000313" key="1">
    <source>
        <dbReference type="EMBL" id="NML72450.1"/>
    </source>
</evidence>
<comment type="caution">
    <text evidence="1">The sequence shown here is derived from an EMBL/GenBank/DDBJ whole genome shotgun (WGS) entry which is preliminary data.</text>
</comment>
<reference evidence="1 2" key="1">
    <citation type="submission" date="2020-04" db="EMBL/GenBank/DDBJ databases">
        <title>Chryseobacterium sp. RP-3-3 sp. nov., isolated from Jeju soil.</title>
        <authorList>
            <person name="Dahal R.H."/>
        </authorList>
    </citation>
    <scope>NUCLEOTIDE SEQUENCE [LARGE SCALE GENOMIC DNA]</scope>
    <source>
        <strain evidence="1 2">RP-3-3</strain>
    </source>
</reference>
<proteinExistence type="predicted"/>
<dbReference type="AlphaFoldDB" id="A0A7Y0FU26"/>
<keyword evidence="2" id="KW-1185">Reference proteome</keyword>
<dbReference type="Proteomes" id="UP000544054">
    <property type="component" value="Unassembled WGS sequence"/>
</dbReference>
<accession>A0A7Y0FU26</accession>
<evidence type="ECO:0000313" key="2">
    <source>
        <dbReference type="Proteomes" id="UP000544054"/>
    </source>
</evidence>
<dbReference type="RefSeq" id="WP_169236901.1">
    <property type="nucleotide sequence ID" value="NZ_JABBGI010000059.1"/>
</dbReference>
<organism evidence="1 2">
    <name type="scientific">Chryseobacterium antibioticum</name>
    <dbReference type="NCBI Taxonomy" id="2728847"/>
    <lineage>
        <taxon>Bacteria</taxon>
        <taxon>Pseudomonadati</taxon>
        <taxon>Bacteroidota</taxon>
        <taxon>Flavobacteriia</taxon>
        <taxon>Flavobacteriales</taxon>
        <taxon>Weeksellaceae</taxon>
        <taxon>Chryseobacterium group</taxon>
        <taxon>Chryseobacterium</taxon>
    </lineage>
</organism>
<protein>
    <submittedName>
        <fullName evidence="1">Uncharacterized protein</fullName>
    </submittedName>
</protein>
<sequence length="218" mass="26569">MMEKYYWQKKLAKITDRLKKRGEFKRPSSNIDGELEFNIVNGFYIIRKLIENNKLTNKFISTNIKGFRYPFIDQKKLTPFNNHKWTEFYDLQNKQKAKFDIQFLCNLFVHSFYFIPCEIFVNEQINDLEHMDDSKFHELCKIYKRKYQQILFNSDDKKLEFLYEIDIDKIIEVFETVSLMDITKMSITYNVRTNKYDYKLEMPDEGEPTNKKLPKLDY</sequence>
<dbReference type="EMBL" id="JABBGI010000059">
    <property type="protein sequence ID" value="NML72450.1"/>
    <property type="molecule type" value="Genomic_DNA"/>
</dbReference>
<name>A0A7Y0FU26_9FLAO</name>